<accession>A0AAV6U023</accession>
<organism evidence="3 4">
    <name type="scientific">Oedothorax gibbosus</name>
    <dbReference type="NCBI Taxonomy" id="931172"/>
    <lineage>
        <taxon>Eukaryota</taxon>
        <taxon>Metazoa</taxon>
        <taxon>Ecdysozoa</taxon>
        <taxon>Arthropoda</taxon>
        <taxon>Chelicerata</taxon>
        <taxon>Arachnida</taxon>
        <taxon>Araneae</taxon>
        <taxon>Araneomorphae</taxon>
        <taxon>Entelegynae</taxon>
        <taxon>Araneoidea</taxon>
        <taxon>Linyphiidae</taxon>
        <taxon>Erigoninae</taxon>
        <taxon>Oedothorax</taxon>
    </lineage>
</organism>
<name>A0AAV6U023_9ARAC</name>
<comment type="caution">
    <text evidence="3">The sequence shown here is derived from an EMBL/GenBank/DDBJ whole genome shotgun (WGS) entry which is preliminary data.</text>
</comment>
<feature type="region of interest" description="Disordered" evidence="1">
    <location>
        <begin position="18"/>
        <end position="40"/>
    </location>
</feature>
<evidence type="ECO:0000256" key="1">
    <source>
        <dbReference type="SAM" id="MobiDB-lite"/>
    </source>
</evidence>
<keyword evidence="2" id="KW-0472">Membrane</keyword>
<keyword evidence="2" id="KW-0812">Transmembrane</keyword>
<dbReference type="AlphaFoldDB" id="A0AAV6U023"/>
<evidence type="ECO:0000313" key="3">
    <source>
        <dbReference type="EMBL" id="KAG8177762.1"/>
    </source>
</evidence>
<proteinExistence type="predicted"/>
<reference evidence="3 4" key="1">
    <citation type="journal article" date="2022" name="Nat. Ecol. Evol.">
        <title>A masculinizing supergene underlies an exaggerated male reproductive morph in a spider.</title>
        <authorList>
            <person name="Hendrickx F."/>
            <person name="De Corte Z."/>
            <person name="Sonet G."/>
            <person name="Van Belleghem S.M."/>
            <person name="Kostlbacher S."/>
            <person name="Vangestel C."/>
        </authorList>
    </citation>
    <scope>NUCLEOTIDE SEQUENCE [LARGE SCALE GENOMIC DNA]</scope>
    <source>
        <strain evidence="3">W744_W776</strain>
    </source>
</reference>
<dbReference type="EMBL" id="JAFNEN010000753">
    <property type="protein sequence ID" value="KAG8177762.1"/>
    <property type="molecule type" value="Genomic_DNA"/>
</dbReference>
<keyword evidence="2" id="KW-1133">Transmembrane helix</keyword>
<protein>
    <submittedName>
        <fullName evidence="3">Uncharacterized protein</fullName>
    </submittedName>
</protein>
<dbReference type="Proteomes" id="UP000827092">
    <property type="component" value="Unassembled WGS sequence"/>
</dbReference>
<gene>
    <name evidence="3" type="ORF">JTE90_009301</name>
</gene>
<sequence length="139" mass="15142">MQVISLPQSPDATEVKLVQRSVNRWQHPSSTSSDGASSRISSVRSLALKPALQEIEKSGKIVVLELTSREDSIKVSSSQPCETEIEDIDSTIEKKEEEEVHVESHVWRIVAITVSVVLGICALAAVGVVLLFPSKILPK</sequence>
<feature type="compositionally biased region" description="Polar residues" evidence="1">
    <location>
        <begin position="20"/>
        <end position="40"/>
    </location>
</feature>
<evidence type="ECO:0000256" key="2">
    <source>
        <dbReference type="SAM" id="Phobius"/>
    </source>
</evidence>
<evidence type="ECO:0000313" key="4">
    <source>
        <dbReference type="Proteomes" id="UP000827092"/>
    </source>
</evidence>
<keyword evidence="4" id="KW-1185">Reference proteome</keyword>
<feature type="transmembrane region" description="Helical" evidence="2">
    <location>
        <begin position="106"/>
        <end position="132"/>
    </location>
</feature>